<evidence type="ECO:0000259" key="13">
    <source>
        <dbReference type="Pfam" id="PF01292"/>
    </source>
</evidence>
<dbReference type="Gene3D" id="1.20.950.20">
    <property type="entry name" value="Transmembrane di-heme cytochromes, Chain C"/>
    <property type="match status" value="1"/>
</dbReference>
<dbReference type="SUPFAM" id="SSF81342">
    <property type="entry name" value="Transmembrane di-heme cytochromes"/>
    <property type="match status" value="1"/>
</dbReference>
<dbReference type="GO" id="GO:0005506">
    <property type="term" value="F:iron ion binding"/>
    <property type="evidence" value="ECO:0007669"/>
    <property type="project" value="InterPro"/>
</dbReference>
<dbReference type="RefSeq" id="WP_246289146.1">
    <property type="nucleotide sequence ID" value="NZ_CADIJO010000024.1"/>
</dbReference>
<dbReference type="PANTHER" id="PTHR30485">
    <property type="entry name" value="NI/FE-HYDROGENASE 1 B-TYPE CYTOCHROME SUBUNIT"/>
    <property type="match status" value="1"/>
</dbReference>
<feature type="transmembrane region" description="Helical" evidence="12">
    <location>
        <begin position="144"/>
        <end position="164"/>
    </location>
</feature>
<dbReference type="GO" id="GO:0022904">
    <property type="term" value="P:respiratory electron transport chain"/>
    <property type="evidence" value="ECO:0007669"/>
    <property type="project" value="InterPro"/>
</dbReference>
<dbReference type="InterPro" id="IPR000516">
    <property type="entry name" value="Ni-dep_Hydgase_cyt-B"/>
</dbReference>
<keyword evidence="8" id="KW-0249">Electron transport</keyword>
<dbReference type="Proteomes" id="UP000494111">
    <property type="component" value="Unassembled WGS sequence"/>
</dbReference>
<evidence type="ECO:0000256" key="2">
    <source>
        <dbReference type="ARBA" id="ARBA00008622"/>
    </source>
</evidence>
<feature type="domain" description="Cytochrome b561 bacterial/Ni-hydrogenase" evidence="13">
    <location>
        <begin position="29"/>
        <end position="217"/>
    </location>
</feature>
<reference evidence="14 15" key="1">
    <citation type="submission" date="2020-04" db="EMBL/GenBank/DDBJ databases">
        <authorList>
            <person name="De Canck E."/>
        </authorList>
    </citation>
    <scope>NUCLEOTIDE SEQUENCE [LARGE SCALE GENOMIC DNA]</scope>
    <source>
        <strain evidence="14 15">LMG 3458</strain>
    </source>
</reference>
<keyword evidence="7" id="KW-0479">Metal-binding</keyword>
<evidence type="ECO:0000256" key="7">
    <source>
        <dbReference type="ARBA" id="ARBA00022723"/>
    </source>
</evidence>
<evidence type="ECO:0000256" key="12">
    <source>
        <dbReference type="SAM" id="Phobius"/>
    </source>
</evidence>
<evidence type="ECO:0000313" key="15">
    <source>
        <dbReference type="Proteomes" id="UP000494111"/>
    </source>
</evidence>
<dbReference type="EMBL" id="CADIJO010000024">
    <property type="protein sequence ID" value="CAB3733398.1"/>
    <property type="molecule type" value="Genomic_DNA"/>
</dbReference>
<dbReference type="InterPro" id="IPR016174">
    <property type="entry name" value="Di-haem_cyt_TM"/>
</dbReference>
<keyword evidence="10" id="KW-0408">Iron</keyword>
<dbReference type="InterPro" id="IPR051542">
    <property type="entry name" value="Hydrogenase_cytochrome"/>
</dbReference>
<feature type="transmembrane region" description="Helical" evidence="12">
    <location>
        <begin position="78"/>
        <end position="99"/>
    </location>
</feature>
<dbReference type="AlphaFoldDB" id="A0A6S7AKB6"/>
<protein>
    <recommendedName>
        <fullName evidence="13">Cytochrome b561 bacterial/Ni-hydrogenase domain-containing protein</fullName>
    </recommendedName>
</protein>
<evidence type="ECO:0000256" key="11">
    <source>
        <dbReference type="ARBA" id="ARBA00023136"/>
    </source>
</evidence>
<name>A0A6S7AKB6_9BURK</name>
<sequence>MAARSDRPHAALPPGLAAQAAPAGPGPIHPGWLRVTHWLNALAVVIMATSGWRVYNAAPFFDFTFPNGITLGGWLGGALQWHFAGMWLLLANGLLYLGLNLTTGRLARKFFPVGPRGVLADLGAALRGKLSHADPRHYNQVQRLAYLFVIADITVLILSGLVLWKSVQFDTLRALLGGYEFARRIHFFAMALLVAFVAVHLAMVALVPRSLIAMIRGK</sequence>
<keyword evidence="11 12" id="KW-0472">Membrane</keyword>
<evidence type="ECO:0000256" key="8">
    <source>
        <dbReference type="ARBA" id="ARBA00022982"/>
    </source>
</evidence>
<evidence type="ECO:0000256" key="1">
    <source>
        <dbReference type="ARBA" id="ARBA00004651"/>
    </source>
</evidence>
<feature type="transmembrane region" description="Helical" evidence="12">
    <location>
        <begin position="184"/>
        <end position="208"/>
    </location>
</feature>
<evidence type="ECO:0000256" key="10">
    <source>
        <dbReference type="ARBA" id="ARBA00023004"/>
    </source>
</evidence>
<keyword evidence="3" id="KW-0813">Transport</keyword>
<dbReference type="Pfam" id="PF01292">
    <property type="entry name" value="Ni_hydr_CYTB"/>
    <property type="match status" value="1"/>
</dbReference>
<evidence type="ECO:0000256" key="6">
    <source>
        <dbReference type="ARBA" id="ARBA00022692"/>
    </source>
</evidence>
<dbReference type="GO" id="GO:0020037">
    <property type="term" value="F:heme binding"/>
    <property type="evidence" value="ECO:0007669"/>
    <property type="project" value="TreeGrafter"/>
</dbReference>
<dbReference type="GO" id="GO:0005886">
    <property type="term" value="C:plasma membrane"/>
    <property type="evidence" value="ECO:0007669"/>
    <property type="project" value="UniProtKB-SubCell"/>
</dbReference>
<evidence type="ECO:0000256" key="3">
    <source>
        <dbReference type="ARBA" id="ARBA00022448"/>
    </source>
</evidence>
<keyword evidence="6 12" id="KW-0812">Transmembrane</keyword>
<evidence type="ECO:0000256" key="5">
    <source>
        <dbReference type="ARBA" id="ARBA00022617"/>
    </source>
</evidence>
<feature type="transmembrane region" description="Helical" evidence="12">
    <location>
        <begin position="38"/>
        <end position="58"/>
    </location>
</feature>
<dbReference type="GO" id="GO:0009055">
    <property type="term" value="F:electron transfer activity"/>
    <property type="evidence" value="ECO:0007669"/>
    <property type="project" value="InterPro"/>
</dbReference>
<dbReference type="PANTHER" id="PTHR30485:SF1">
    <property type="entry name" value="CYTOCHROME YDHU-RELATED"/>
    <property type="match status" value="1"/>
</dbReference>
<keyword evidence="9 12" id="KW-1133">Transmembrane helix</keyword>
<keyword evidence="5" id="KW-0349">Heme</keyword>
<dbReference type="InterPro" id="IPR011577">
    <property type="entry name" value="Cyt_b561_bac/Ni-Hgenase"/>
</dbReference>
<dbReference type="PRINTS" id="PR00161">
    <property type="entry name" value="NIHGNASECYTB"/>
</dbReference>
<gene>
    <name evidence="14" type="primary">yedZ1</name>
    <name evidence="14" type="ORF">LMG3458_05051</name>
</gene>
<proteinExistence type="inferred from homology"/>
<evidence type="ECO:0000256" key="9">
    <source>
        <dbReference type="ARBA" id="ARBA00022989"/>
    </source>
</evidence>
<keyword evidence="4" id="KW-1003">Cell membrane</keyword>
<comment type="subcellular location">
    <subcellularLocation>
        <location evidence="1">Cell membrane</location>
        <topology evidence="1">Multi-pass membrane protein</topology>
    </subcellularLocation>
</comment>
<evidence type="ECO:0000313" key="14">
    <source>
        <dbReference type="EMBL" id="CAB3733398.1"/>
    </source>
</evidence>
<comment type="similarity">
    <text evidence="2">Belongs to the HupC/HyaC/HydC family.</text>
</comment>
<evidence type="ECO:0000256" key="4">
    <source>
        <dbReference type="ARBA" id="ARBA00022475"/>
    </source>
</evidence>
<accession>A0A6S7AKB6</accession>
<organism evidence="14 15">
    <name type="scientific">Achromobacter deleyi</name>
    <dbReference type="NCBI Taxonomy" id="1353891"/>
    <lineage>
        <taxon>Bacteria</taxon>
        <taxon>Pseudomonadati</taxon>
        <taxon>Pseudomonadota</taxon>
        <taxon>Betaproteobacteria</taxon>
        <taxon>Burkholderiales</taxon>
        <taxon>Alcaligenaceae</taxon>
        <taxon>Achromobacter</taxon>
    </lineage>
</organism>